<dbReference type="SUPFAM" id="SSF50129">
    <property type="entry name" value="GroES-like"/>
    <property type="match status" value="1"/>
</dbReference>
<dbReference type="InterPro" id="IPR041694">
    <property type="entry name" value="ADH_N_2"/>
</dbReference>
<keyword evidence="1 3" id="KW-0560">Oxidoreductase</keyword>
<gene>
    <name evidence="3" type="primary">curA</name>
    <name evidence="3" type="ORF">HPF_06105</name>
</gene>
<dbReference type="CDD" id="cd05288">
    <property type="entry name" value="PGDH"/>
    <property type="match status" value="1"/>
</dbReference>
<dbReference type="Pfam" id="PF00107">
    <property type="entry name" value="ADH_zinc_N"/>
    <property type="match status" value="1"/>
</dbReference>
<evidence type="ECO:0000313" key="3">
    <source>
        <dbReference type="EMBL" id="QBM27249.1"/>
    </source>
</evidence>
<dbReference type="Gene3D" id="3.90.180.10">
    <property type="entry name" value="Medium-chain alcohol dehydrogenases, catalytic domain"/>
    <property type="match status" value="1"/>
</dbReference>
<organism evidence="3 4">
    <name type="scientific">Hydrogenophaga pseudoflava</name>
    <name type="common">Pseudomonas carboxydoflava</name>
    <dbReference type="NCBI Taxonomy" id="47421"/>
    <lineage>
        <taxon>Bacteria</taxon>
        <taxon>Pseudomonadati</taxon>
        <taxon>Pseudomonadota</taxon>
        <taxon>Betaproteobacteria</taxon>
        <taxon>Burkholderiales</taxon>
        <taxon>Comamonadaceae</taxon>
        <taxon>Hydrogenophaga</taxon>
    </lineage>
</organism>
<dbReference type="InterPro" id="IPR013149">
    <property type="entry name" value="ADH-like_C"/>
</dbReference>
<evidence type="ECO:0000259" key="2">
    <source>
        <dbReference type="SMART" id="SM00829"/>
    </source>
</evidence>
<dbReference type="InterPro" id="IPR020843">
    <property type="entry name" value="ER"/>
</dbReference>
<evidence type="ECO:0000256" key="1">
    <source>
        <dbReference type="ARBA" id="ARBA00023002"/>
    </source>
</evidence>
<feature type="domain" description="Enoyl reductase (ER)" evidence="2">
    <location>
        <begin position="17"/>
        <end position="335"/>
    </location>
</feature>
<dbReference type="PANTHER" id="PTHR43205">
    <property type="entry name" value="PROSTAGLANDIN REDUCTASE"/>
    <property type="match status" value="1"/>
</dbReference>
<dbReference type="PANTHER" id="PTHR43205:SF7">
    <property type="entry name" value="PROSTAGLANDIN REDUCTASE 1"/>
    <property type="match status" value="1"/>
</dbReference>
<dbReference type="Proteomes" id="UP000293912">
    <property type="component" value="Chromosome"/>
</dbReference>
<dbReference type="EMBL" id="CP037867">
    <property type="protein sequence ID" value="QBM27249.1"/>
    <property type="molecule type" value="Genomic_DNA"/>
</dbReference>
<name>A0A4P6WXH3_HYDPS</name>
<proteinExistence type="predicted"/>
<dbReference type="Gene3D" id="3.40.50.720">
    <property type="entry name" value="NAD(P)-binding Rossmann-like Domain"/>
    <property type="match status" value="1"/>
</dbReference>
<dbReference type="InterPro" id="IPR045010">
    <property type="entry name" value="MDR_fam"/>
</dbReference>
<dbReference type="SUPFAM" id="SSF51735">
    <property type="entry name" value="NAD(P)-binding Rossmann-fold domains"/>
    <property type="match status" value="1"/>
</dbReference>
<dbReference type="GO" id="GO:0016628">
    <property type="term" value="F:oxidoreductase activity, acting on the CH-CH group of donors, NAD or NADP as acceptor"/>
    <property type="evidence" value="ECO:0007669"/>
    <property type="project" value="InterPro"/>
</dbReference>
<dbReference type="AlphaFoldDB" id="A0A4P6WXH3"/>
<reference evidence="3 4" key="1">
    <citation type="submission" date="2019-03" db="EMBL/GenBank/DDBJ databases">
        <authorList>
            <person name="Sebastian G."/>
            <person name="Baumann P."/>
            <person name="Ruckert C."/>
            <person name="Kalinowski J."/>
            <person name="Nebel B."/>
            <person name="Takors R."/>
            <person name="Blombach B."/>
        </authorList>
    </citation>
    <scope>NUCLEOTIDE SEQUENCE [LARGE SCALE GENOMIC DNA]</scope>
    <source>
        <strain evidence="3 4">DSM 1084</strain>
    </source>
</reference>
<dbReference type="SMART" id="SM00829">
    <property type="entry name" value="PKS_ER"/>
    <property type="match status" value="1"/>
</dbReference>
<dbReference type="FunFam" id="3.40.50.720:FF:000121">
    <property type="entry name" value="Prostaglandin reductase 2"/>
    <property type="match status" value="1"/>
</dbReference>
<protein>
    <submittedName>
        <fullName evidence="3">NADPH-dependent curcumin reductase</fullName>
        <ecNumber evidence="3">1.3.1.-</ecNumber>
    </submittedName>
</protein>
<keyword evidence="4" id="KW-1185">Reference proteome</keyword>
<dbReference type="Pfam" id="PF16884">
    <property type="entry name" value="ADH_N_2"/>
    <property type="match status" value="1"/>
</dbReference>
<sequence length="338" mass="36303">MATNRQILLDNRPEGEATVNNFKLVTTETPPLKDGQVLVRHHFLSLDPYMRGRMNDSKSYAASQPLGEVMIGGTVGEVVESRHPKFLTGDRVVGMGGWQEYSVVDALQPGALRKVDTTHVPLSYYLGAVGMPGVTAWYGLVKIINPKAGETMVISAATGAVGSAFGALAKARGCRVVGIAGGPEKCAYAVNELGFDACIDYKLHKDMYSLAKALKQECPNGIDGYFENVGGMVLDAVLLRMNAFGRIAVCGMIAGYDGQPLPLANPALILINRLKVEGFIVSEHMEVWPEALTELGTLVAQGKLRPRETIAQGLENAPEAFMGLLKGKNFGKQLVKLV</sequence>
<dbReference type="EC" id="1.3.1.-" evidence="3"/>
<dbReference type="RefSeq" id="WP_133156050.1">
    <property type="nucleotide sequence ID" value="NZ_CP037867.1"/>
</dbReference>
<dbReference type="InterPro" id="IPR036291">
    <property type="entry name" value="NAD(P)-bd_dom_sf"/>
</dbReference>
<accession>A0A4P6WXH3</accession>
<dbReference type="InterPro" id="IPR011032">
    <property type="entry name" value="GroES-like_sf"/>
</dbReference>
<evidence type="ECO:0000313" key="4">
    <source>
        <dbReference type="Proteomes" id="UP000293912"/>
    </source>
</evidence>
<dbReference type="KEGG" id="hpse:HPF_06105"/>